<dbReference type="PROSITE" id="PS50977">
    <property type="entry name" value="HTH_TETR_2"/>
    <property type="match status" value="1"/>
</dbReference>
<keyword evidence="5" id="KW-1185">Reference proteome</keyword>
<dbReference type="PRINTS" id="PR00455">
    <property type="entry name" value="HTHTETR"/>
</dbReference>
<dbReference type="InterPro" id="IPR009057">
    <property type="entry name" value="Homeodomain-like_sf"/>
</dbReference>
<dbReference type="InterPro" id="IPR050624">
    <property type="entry name" value="HTH-type_Tx_Regulator"/>
</dbReference>
<comment type="caution">
    <text evidence="4">The sequence shown here is derived from an EMBL/GenBank/DDBJ whole genome shotgun (WGS) entry which is preliminary data.</text>
</comment>
<evidence type="ECO:0000256" key="2">
    <source>
        <dbReference type="PROSITE-ProRule" id="PRU00335"/>
    </source>
</evidence>
<sequence length="192" mass="21247">MGRATQQRTLKTRAQLIAAARKIVADAGYEALRVEDVVAAATVAKGTFFAHFKDKDALMDILIGDHIDALLDDMEKTSRVTSVDDLIAITKPLLHFISSERYIFDVFLRLSGALAVEDIGKIATTLYRHDRILVGLMADSPFRKDISTDLLSEGIQSFCINAVALSFCVLHRGQDVESRLSVYLDAWLCPKC</sequence>
<dbReference type="InterPro" id="IPR001647">
    <property type="entry name" value="HTH_TetR"/>
</dbReference>
<dbReference type="AlphaFoldDB" id="A0A7W9EZD4"/>
<dbReference type="SUPFAM" id="SSF46689">
    <property type="entry name" value="Homeodomain-like"/>
    <property type="match status" value="1"/>
</dbReference>
<gene>
    <name evidence="4" type="ORF">FHS72_001659</name>
</gene>
<feature type="domain" description="HTH tetR-type" evidence="3">
    <location>
        <begin position="10"/>
        <end position="70"/>
    </location>
</feature>
<keyword evidence="1 2" id="KW-0238">DNA-binding</keyword>
<name>A0A7W9EZD4_9RHOB</name>
<dbReference type="PANTHER" id="PTHR43479">
    <property type="entry name" value="ACREF/ENVCD OPERON REPRESSOR-RELATED"/>
    <property type="match status" value="1"/>
</dbReference>
<dbReference type="RefSeq" id="WP_183527918.1">
    <property type="nucleotide sequence ID" value="NZ_JACIJM010000004.1"/>
</dbReference>
<evidence type="ECO:0000259" key="3">
    <source>
        <dbReference type="PROSITE" id="PS50977"/>
    </source>
</evidence>
<dbReference type="GO" id="GO:0003677">
    <property type="term" value="F:DNA binding"/>
    <property type="evidence" value="ECO:0007669"/>
    <property type="project" value="UniProtKB-UniRule"/>
</dbReference>
<dbReference type="EMBL" id="JACIJM010000004">
    <property type="protein sequence ID" value="MBB5722035.1"/>
    <property type="molecule type" value="Genomic_DNA"/>
</dbReference>
<feature type="DNA-binding region" description="H-T-H motif" evidence="2">
    <location>
        <begin position="33"/>
        <end position="52"/>
    </location>
</feature>
<protein>
    <submittedName>
        <fullName evidence="4">AcrR family transcriptional regulator</fullName>
    </submittedName>
</protein>
<evidence type="ECO:0000313" key="5">
    <source>
        <dbReference type="Proteomes" id="UP000535415"/>
    </source>
</evidence>
<dbReference type="Pfam" id="PF00440">
    <property type="entry name" value="TetR_N"/>
    <property type="match status" value="1"/>
</dbReference>
<dbReference type="PANTHER" id="PTHR43479:SF11">
    <property type="entry name" value="ACREF_ENVCD OPERON REPRESSOR-RELATED"/>
    <property type="match status" value="1"/>
</dbReference>
<evidence type="ECO:0000313" key="4">
    <source>
        <dbReference type="EMBL" id="MBB5722035.1"/>
    </source>
</evidence>
<organism evidence="4 5">
    <name type="scientific">Yoonia ponticola</name>
    <dbReference type="NCBI Taxonomy" id="1524255"/>
    <lineage>
        <taxon>Bacteria</taxon>
        <taxon>Pseudomonadati</taxon>
        <taxon>Pseudomonadota</taxon>
        <taxon>Alphaproteobacteria</taxon>
        <taxon>Rhodobacterales</taxon>
        <taxon>Paracoccaceae</taxon>
        <taxon>Yoonia</taxon>
    </lineage>
</organism>
<dbReference type="Proteomes" id="UP000535415">
    <property type="component" value="Unassembled WGS sequence"/>
</dbReference>
<evidence type="ECO:0000256" key="1">
    <source>
        <dbReference type="ARBA" id="ARBA00023125"/>
    </source>
</evidence>
<reference evidence="4 5" key="1">
    <citation type="submission" date="2020-08" db="EMBL/GenBank/DDBJ databases">
        <title>Genomic Encyclopedia of Type Strains, Phase IV (KMG-IV): sequencing the most valuable type-strain genomes for metagenomic binning, comparative biology and taxonomic classification.</title>
        <authorList>
            <person name="Goeker M."/>
        </authorList>
    </citation>
    <scope>NUCLEOTIDE SEQUENCE [LARGE SCALE GENOMIC DNA]</scope>
    <source>
        <strain evidence="4 5">DSM 101064</strain>
    </source>
</reference>
<dbReference type="Gene3D" id="1.10.357.10">
    <property type="entry name" value="Tetracycline Repressor, domain 2"/>
    <property type="match status" value="1"/>
</dbReference>
<accession>A0A7W9EZD4</accession>
<proteinExistence type="predicted"/>